<dbReference type="EMBL" id="JAAGWH010000069">
    <property type="protein sequence ID" value="NEK96607.1"/>
    <property type="molecule type" value="Genomic_DNA"/>
</dbReference>
<name>A0A6P0EZM1_9ACTN</name>
<reference evidence="1 3" key="1">
    <citation type="submission" date="2020-01" db="EMBL/GenBank/DDBJ databases">
        <title>the WGS Modestobacter muralis CPCC 204518.</title>
        <authorList>
            <person name="Jiang Z."/>
        </authorList>
    </citation>
    <scope>NUCLEOTIDE SEQUENCE [LARGE SCALE GENOMIC DNA]</scope>
    <source>
        <strain evidence="1 3">DSM 100205</strain>
    </source>
</reference>
<sequence>MTTNAPISANTPTLDRTWTETGAQLFDAARATREGHNYATGRDAVVTGINRLTWVELPKDGGDLSLPFSPGESLSAVISGLGLRDVRRIAWDGSVAVRDDVEGSRSLYSLLGVEVGERGGLLRLYAVDRGTDVLPVAYDRIPAPTSTETAADALTVQRPTP</sequence>
<accession>A0A6P0EZM1</accession>
<keyword evidence="3" id="KW-1185">Reference proteome</keyword>
<evidence type="ECO:0000313" key="4">
    <source>
        <dbReference type="Proteomes" id="UP000471152"/>
    </source>
</evidence>
<dbReference type="EMBL" id="JAAGWB010000073">
    <property type="protein sequence ID" value="NEN53526.1"/>
    <property type="molecule type" value="Genomic_DNA"/>
</dbReference>
<evidence type="ECO:0000313" key="1">
    <source>
        <dbReference type="EMBL" id="NEK96607.1"/>
    </source>
</evidence>
<dbReference type="Proteomes" id="UP000468828">
    <property type="component" value="Unassembled WGS sequence"/>
</dbReference>
<gene>
    <name evidence="2" type="ORF">G3R41_21725</name>
    <name evidence="1" type="ORF">GCU67_20910</name>
</gene>
<dbReference type="Proteomes" id="UP000471152">
    <property type="component" value="Unassembled WGS sequence"/>
</dbReference>
<evidence type="ECO:0000313" key="2">
    <source>
        <dbReference type="EMBL" id="NEN53526.1"/>
    </source>
</evidence>
<proteinExistence type="predicted"/>
<organism evidence="1 3">
    <name type="scientific">Modestobacter muralis</name>
    <dbReference type="NCBI Taxonomy" id="1608614"/>
    <lineage>
        <taxon>Bacteria</taxon>
        <taxon>Bacillati</taxon>
        <taxon>Actinomycetota</taxon>
        <taxon>Actinomycetes</taxon>
        <taxon>Geodermatophilales</taxon>
        <taxon>Geodermatophilaceae</taxon>
        <taxon>Modestobacter</taxon>
    </lineage>
</organism>
<dbReference type="AlphaFoldDB" id="A0A6P0EZM1"/>
<comment type="caution">
    <text evidence="1">The sequence shown here is derived from an EMBL/GenBank/DDBJ whole genome shotgun (WGS) entry which is preliminary data.</text>
</comment>
<evidence type="ECO:0000313" key="3">
    <source>
        <dbReference type="Proteomes" id="UP000468828"/>
    </source>
</evidence>
<protein>
    <submittedName>
        <fullName evidence="1">Uncharacterized protein</fullName>
    </submittedName>
</protein>
<reference evidence="2 4" key="2">
    <citation type="submission" date="2020-02" db="EMBL/GenBank/DDBJ databases">
        <title>The WGS of Modestobacter muralis DSM 100205.</title>
        <authorList>
            <person name="Jiang Z."/>
        </authorList>
    </citation>
    <scope>NUCLEOTIDE SEQUENCE [LARGE SCALE GENOMIC DNA]</scope>
    <source>
        <strain evidence="2 4">DSM 100205</strain>
    </source>
</reference>
<dbReference type="RefSeq" id="WP_163613409.1">
    <property type="nucleotide sequence ID" value="NZ_JAAGWB010000073.1"/>
</dbReference>